<dbReference type="FunFam" id="3.30.160.60:FF:000052">
    <property type="entry name" value="zinc finger protein 546 isoform X1"/>
    <property type="match status" value="1"/>
</dbReference>
<dbReference type="Proteomes" id="UP000242638">
    <property type="component" value="Unassembled WGS sequence"/>
</dbReference>
<evidence type="ECO:0000256" key="4">
    <source>
        <dbReference type="ARBA" id="ARBA00022771"/>
    </source>
</evidence>
<dbReference type="PANTHER" id="PTHR24399">
    <property type="entry name" value="ZINC FINGER AND BTB DOMAIN-CONTAINING"/>
    <property type="match status" value="1"/>
</dbReference>
<dbReference type="PROSITE" id="PS50157">
    <property type="entry name" value="ZINC_FINGER_C2H2_2"/>
    <property type="match status" value="5"/>
</dbReference>
<keyword evidence="8" id="KW-0804">Transcription</keyword>
<keyword evidence="9" id="KW-0539">Nucleus</keyword>
<sequence length="534" mass="60361">MTETIQSFQSQLSGVMETVFKAAIYEITRLVEESFVEEVLRCREQVESLEKRLKSAESRRKDRQDNGKEMCVDCGRARTAGEDKSLTGGLKQERVTQEEAHSYQSTVGKRLYKNAEKATQETSSEAQVGFFKNSHWCAIYAKFFCAFELINLGLIRLITVLRTSSLPGPSKHFSEQNNPACHVNWEPGFDQRPALSQDRQSEVLSESNFQNRYILNDLGSFGKPGYGEMDNYDGLQDSPTHLPDGLSYVNQFNENRKNPEGAEHQCYTAGSPQNRGTEESSPVRTNSDVSGEFSGLLIDEEGYLQEPNIRYSEQISGDLGSRMSFRGQEVQFPTASYESSASYSDTLNMQQRLHHQNSENEARSSTHNHCFTTLPNSVSFKPHKQSHKGTGQGSSYICNQCGKTFTQACNLKVHQRIHLGQGLHLCSHCGKGFPSFANLKTHKCGQTGNKPYCCAVCGNKFSRLWNLKLHQRIHTQEKPHQCSMCDKSFTRADILKVHQRTHTGERPYCCAICGHSFKRLDHLKSHQRKHVTDL</sequence>
<organism evidence="14 15">
    <name type="scientific">Poecilia reticulata</name>
    <name type="common">Guppy</name>
    <name type="synonym">Acanthophacelus reticulatus</name>
    <dbReference type="NCBI Taxonomy" id="8081"/>
    <lineage>
        <taxon>Eukaryota</taxon>
        <taxon>Metazoa</taxon>
        <taxon>Chordata</taxon>
        <taxon>Craniata</taxon>
        <taxon>Vertebrata</taxon>
        <taxon>Euteleostomi</taxon>
        <taxon>Actinopterygii</taxon>
        <taxon>Neopterygii</taxon>
        <taxon>Teleostei</taxon>
        <taxon>Neoteleostei</taxon>
        <taxon>Acanthomorphata</taxon>
        <taxon>Ovalentaria</taxon>
        <taxon>Atherinomorphae</taxon>
        <taxon>Cyprinodontiformes</taxon>
        <taxon>Poeciliidae</taxon>
        <taxon>Poeciliinae</taxon>
        <taxon>Poecilia</taxon>
    </lineage>
</organism>
<keyword evidence="2" id="KW-0479">Metal-binding</keyword>
<feature type="domain" description="C2H2-type" evidence="13">
    <location>
        <begin position="452"/>
        <end position="479"/>
    </location>
</feature>
<evidence type="ECO:0000256" key="7">
    <source>
        <dbReference type="ARBA" id="ARBA00023125"/>
    </source>
</evidence>
<comment type="subcellular location">
    <subcellularLocation>
        <location evidence="1">Nucleus</location>
    </subcellularLocation>
</comment>
<dbReference type="PANTHER" id="PTHR24399:SF23">
    <property type="entry name" value="C2H2-TYPE DOMAIN-CONTAINING PROTEIN"/>
    <property type="match status" value="1"/>
</dbReference>
<evidence type="ECO:0000313" key="15">
    <source>
        <dbReference type="Proteomes" id="UP000242638"/>
    </source>
</evidence>
<keyword evidence="7" id="KW-0238">DNA-binding</keyword>
<dbReference type="GO" id="GO:0008270">
    <property type="term" value="F:zinc ion binding"/>
    <property type="evidence" value="ECO:0007669"/>
    <property type="project" value="UniProtKB-KW"/>
</dbReference>
<evidence type="ECO:0000313" key="14">
    <source>
        <dbReference type="Ensembl" id="ENSPREP00000001484.1"/>
    </source>
</evidence>
<dbReference type="OMA" id="INEVQEW"/>
<reference evidence="14" key="2">
    <citation type="submission" date="2025-08" db="UniProtKB">
        <authorList>
            <consortium name="Ensembl"/>
        </authorList>
    </citation>
    <scope>IDENTIFICATION</scope>
    <source>
        <strain evidence="14">Guanapo</strain>
    </source>
</reference>
<dbReference type="InterPro" id="IPR036236">
    <property type="entry name" value="Znf_C2H2_sf"/>
</dbReference>
<feature type="compositionally biased region" description="Polar residues" evidence="12">
    <location>
        <begin position="268"/>
        <end position="289"/>
    </location>
</feature>
<dbReference type="Pfam" id="PF00096">
    <property type="entry name" value="zf-C2H2"/>
    <property type="match status" value="4"/>
</dbReference>
<dbReference type="GO" id="GO:0005654">
    <property type="term" value="C:nucleoplasm"/>
    <property type="evidence" value="ECO:0007669"/>
    <property type="project" value="TreeGrafter"/>
</dbReference>
<dbReference type="AlphaFoldDB" id="A0A3P9MW32"/>
<dbReference type="GO" id="GO:0001227">
    <property type="term" value="F:DNA-binding transcription repressor activity, RNA polymerase II-specific"/>
    <property type="evidence" value="ECO:0007669"/>
    <property type="project" value="TreeGrafter"/>
</dbReference>
<keyword evidence="6" id="KW-0805">Transcription regulation</keyword>
<dbReference type="FunFam" id="3.30.160.60:FF:000624">
    <property type="entry name" value="zinc finger protein 697"/>
    <property type="match status" value="1"/>
</dbReference>
<evidence type="ECO:0000256" key="10">
    <source>
        <dbReference type="PROSITE-ProRule" id="PRU00042"/>
    </source>
</evidence>
<evidence type="ECO:0000256" key="8">
    <source>
        <dbReference type="ARBA" id="ARBA00023163"/>
    </source>
</evidence>
<proteinExistence type="predicted"/>
<dbReference type="Bgee" id="ENSPREG00000001102">
    <property type="expression patterns" value="Expressed in caudal fin and 1 other cell type or tissue"/>
</dbReference>
<keyword evidence="11" id="KW-0175">Coiled coil</keyword>
<dbReference type="Ensembl" id="ENSPRET00000001525.1">
    <property type="protein sequence ID" value="ENSPREP00000001484.1"/>
    <property type="gene ID" value="ENSPREG00000001102.1"/>
</dbReference>
<feature type="domain" description="C2H2-type" evidence="13">
    <location>
        <begin position="424"/>
        <end position="451"/>
    </location>
</feature>
<evidence type="ECO:0000256" key="2">
    <source>
        <dbReference type="ARBA" id="ARBA00022723"/>
    </source>
</evidence>
<keyword evidence="3" id="KW-0677">Repeat</keyword>
<dbReference type="Gene3D" id="3.30.160.60">
    <property type="entry name" value="Classic Zinc Finger"/>
    <property type="match status" value="4"/>
</dbReference>
<protein>
    <submittedName>
        <fullName evidence="14">Zinc finger protein 329-like</fullName>
    </submittedName>
</protein>
<dbReference type="InterPro" id="IPR013087">
    <property type="entry name" value="Znf_C2H2_type"/>
</dbReference>
<evidence type="ECO:0000256" key="12">
    <source>
        <dbReference type="SAM" id="MobiDB-lite"/>
    </source>
</evidence>
<reference evidence="15" key="1">
    <citation type="submission" date="2013-11" db="EMBL/GenBank/DDBJ databases">
        <title>The genomic landscape of the Guanapo guppy.</title>
        <authorList>
            <person name="Kuenstner A."/>
            <person name="Dreyer C."/>
        </authorList>
    </citation>
    <scope>NUCLEOTIDE SEQUENCE</scope>
    <source>
        <strain evidence="15">Guanapo</strain>
    </source>
</reference>
<evidence type="ECO:0000256" key="6">
    <source>
        <dbReference type="ARBA" id="ARBA00023015"/>
    </source>
</evidence>
<evidence type="ECO:0000256" key="11">
    <source>
        <dbReference type="SAM" id="Coils"/>
    </source>
</evidence>
<feature type="domain" description="C2H2-type" evidence="13">
    <location>
        <begin position="396"/>
        <end position="423"/>
    </location>
</feature>
<evidence type="ECO:0000256" key="3">
    <source>
        <dbReference type="ARBA" id="ARBA00022737"/>
    </source>
</evidence>
<dbReference type="SMART" id="SM00355">
    <property type="entry name" value="ZnF_C2H2"/>
    <property type="match status" value="5"/>
</dbReference>
<keyword evidence="5" id="KW-0862">Zinc</keyword>
<keyword evidence="4 10" id="KW-0863">Zinc-finger</keyword>
<accession>A0A3P9MW32</accession>
<dbReference type="GeneTree" id="ENSGT01150000286941"/>
<name>A0A3P9MW32_POERE</name>
<dbReference type="PROSITE" id="PS00028">
    <property type="entry name" value="ZINC_FINGER_C2H2_1"/>
    <property type="match status" value="4"/>
</dbReference>
<evidence type="ECO:0000259" key="13">
    <source>
        <dbReference type="PROSITE" id="PS50157"/>
    </source>
</evidence>
<reference evidence="14" key="3">
    <citation type="submission" date="2025-09" db="UniProtKB">
        <authorList>
            <consortium name="Ensembl"/>
        </authorList>
    </citation>
    <scope>IDENTIFICATION</scope>
    <source>
        <strain evidence="14">Guanapo</strain>
    </source>
</reference>
<dbReference type="FunFam" id="3.30.160.60:FF:000512">
    <property type="entry name" value="zinc finger protein 197 isoform X1"/>
    <property type="match status" value="1"/>
</dbReference>
<dbReference type="FunFam" id="3.30.160.60:FF:001344">
    <property type="entry name" value="Zinc finger protein 16 like"/>
    <property type="match status" value="1"/>
</dbReference>
<feature type="coiled-coil region" evidence="11">
    <location>
        <begin position="39"/>
        <end position="66"/>
    </location>
</feature>
<feature type="region of interest" description="Disordered" evidence="12">
    <location>
        <begin position="256"/>
        <end position="290"/>
    </location>
</feature>
<dbReference type="SUPFAM" id="SSF57667">
    <property type="entry name" value="beta-beta-alpha zinc fingers"/>
    <property type="match status" value="3"/>
</dbReference>
<evidence type="ECO:0000256" key="5">
    <source>
        <dbReference type="ARBA" id="ARBA00022833"/>
    </source>
</evidence>
<keyword evidence="15" id="KW-1185">Reference proteome</keyword>
<evidence type="ECO:0000256" key="9">
    <source>
        <dbReference type="ARBA" id="ARBA00023242"/>
    </source>
</evidence>
<feature type="domain" description="C2H2-type" evidence="13">
    <location>
        <begin position="508"/>
        <end position="534"/>
    </location>
</feature>
<evidence type="ECO:0000256" key="1">
    <source>
        <dbReference type="ARBA" id="ARBA00004123"/>
    </source>
</evidence>
<dbReference type="GO" id="GO:0000978">
    <property type="term" value="F:RNA polymerase II cis-regulatory region sequence-specific DNA binding"/>
    <property type="evidence" value="ECO:0007669"/>
    <property type="project" value="TreeGrafter"/>
</dbReference>
<feature type="domain" description="C2H2-type" evidence="13">
    <location>
        <begin position="480"/>
        <end position="507"/>
    </location>
</feature>